<dbReference type="PANTHER" id="PTHR44169">
    <property type="entry name" value="NADPH-DEPENDENT 1-ACYLDIHYDROXYACETONE PHOSPHATE REDUCTASE"/>
    <property type="match status" value="1"/>
</dbReference>
<dbReference type="AlphaFoldDB" id="A0A8J3XB47"/>
<dbReference type="InterPro" id="IPR020904">
    <property type="entry name" value="Sc_DH/Rdtase_CS"/>
</dbReference>
<evidence type="ECO:0000313" key="5">
    <source>
        <dbReference type="Proteomes" id="UP000650628"/>
    </source>
</evidence>
<sequence>MEGMTSIKGAAVLVTGGQRGLGEAFVAEFLDLGAAKVYATARDPAPAGDARIEAVALDVRDEAAVADLARHARDVSIVVNNAGVPAREPIVKESVANVQAVFDINVFGPLRVAHHFAPVLAANGGGAMVNIHSALSWAAGAGAYGASKAALWSVTNALRVELAGQGTQVLGVHLGYTDTGMTGDLKVIKNDPRRVARDVLIALNEGETEVLVDDVSRRFKAALSGPVEGLSWTIRDGEVIVGDPARTASDHHNT</sequence>
<proteinExistence type="inferred from homology"/>
<name>A0A8J3XB47_9ACTN</name>
<accession>A0A8J3XB47</accession>
<dbReference type="PROSITE" id="PS00061">
    <property type="entry name" value="ADH_SHORT"/>
    <property type="match status" value="1"/>
</dbReference>
<comment type="similarity">
    <text evidence="1 3">Belongs to the short-chain dehydrogenases/reductases (SDR) family.</text>
</comment>
<evidence type="ECO:0000313" key="4">
    <source>
        <dbReference type="EMBL" id="GII30153.1"/>
    </source>
</evidence>
<reference evidence="4 5" key="1">
    <citation type="submission" date="2021-01" db="EMBL/GenBank/DDBJ databases">
        <title>Whole genome shotgun sequence of Planotetraspora mira NBRC 15435.</title>
        <authorList>
            <person name="Komaki H."/>
            <person name="Tamura T."/>
        </authorList>
    </citation>
    <scope>NUCLEOTIDE SEQUENCE [LARGE SCALE GENOMIC DNA]</scope>
    <source>
        <strain evidence="4 5">NBRC 15435</strain>
    </source>
</reference>
<protein>
    <submittedName>
        <fullName evidence="4">Short-chain dehydrogenase</fullName>
    </submittedName>
</protein>
<dbReference type="PRINTS" id="PR00080">
    <property type="entry name" value="SDRFAMILY"/>
</dbReference>
<dbReference type="PRINTS" id="PR00081">
    <property type="entry name" value="GDHRDH"/>
</dbReference>
<dbReference type="EMBL" id="BOOO01000017">
    <property type="protein sequence ID" value="GII30153.1"/>
    <property type="molecule type" value="Genomic_DNA"/>
</dbReference>
<dbReference type="SUPFAM" id="SSF51735">
    <property type="entry name" value="NAD(P)-binding Rossmann-fold domains"/>
    <property type="match status" value="1"/>
</dbReference>
<dbReference type="GO" id="GO:0016491">
    <property type="term" value="F:oxidoreductase activity"/>
    <property type="evidence" value="ECO:0007669"/>
    <property type="project" value="UniProtKB-KW"/>
</dbReference>
<keyword evidence="2" id="KW-0560">Oxidoreductase</keyword>
<dbReference type="Gene3D" id="3.40.50.720">
    <property type="entry name" value="NAD(P)-binding Rossmann-like Domain"/>
    <property type="match status" value="1"/>
</dbReference>
<dbReference type="Pfam" id="PF00106">
    <property type="entry name" value="adh_short"/>
    <property type="match status" value="1"/>
</dbReference>
<evidence type="ECO:0000256" key="2">
    <source>
        <dbReference type="ARBA" id="ARBA00023002"/>
    </source>
</evidence>
<dbReference type="InterPro" id="IPR036291">
    <property type="entry name" value="NAD(P)-bd_dom_sf"/>
</dbReference>
<gene>
    <name evidence="4" type="ORF">Pmi06nite_35950</name>
</gene>
<evidence type="ECO:0000256" key="1">
    <source>
        <dbReference type="ARBA" id="ARBA00006484"/>
    </source>
</evidence>
<dbReference type="NCBIfam" id="NF006119">
    <property type="entry name" value="PRK08264.1-5"/>
    <property type="match status" value="1"/>
</dbReference>
<dbReference type="InterPro" id="IPR002347">
    <property type="entry name" value="SDR_fam"/>
</dbReference>
<evidence type="ECO:0000256" key="3">
    <source>
        <dbReference type="RuleBase" id="RU000363"/>
    </source>
</evidence>
<dbReference type="Proteomes" id="UP000650628">
    <property type="component" value="Unassembled WGS sequence"/>
</dbReference>
<keyword evidence="5" id="KW-1185">Reference proteome</keyword>
<dbReference type="PANTHER" id="PTHR44169:SF6">
    <property type="entry name" value="NADPH-DEPENDENT 1-ACYLDIHYDROXYACETONE PHOSPHATE REDUCTASE"/>
    <property type="match status" value="1"/>
</dbReference>
<organism evidence="4 5">
    <name type="scientific">Planotetraspora mira</name>
    <dbReference type="NCBI Taxonomy" id="58121"/>
    <lineage>
        <taxon>Bacteria</taxon>
        <taxon>Bacillati</taxon>
        <taxon>Actinomycetota</taxon>
        <taxon>Actinomycetes</taxon>
        <taxon>Streptosporangiales</taxon>
        <taxon>Streptosporangiaceae</taxon>
        <taxon>Planotetraspora</taxon>
    </lineage>
</organism>
<comment type="caution">
    <text evidence="4">The sequence shown here is derived from an EMBL/GenBank/DDBJ whole genome shotgun (WGS) entry which is preliminary data.</text>
</comment>